<evidence type="ECO:0000313" key="3">
    <source>
        <dbReference type="EMBL" id="NWC18352.1"/>
    </source>
</evidence>
<dbReference type="Pfam" id="PF20906">
    <property type="entry name" value="S-Me-THD_C"/>
    <property type="match status" value="1"/>
</dbReference>
<reference evidence="3 4" key="1">
    <citation type="submission" date="2020-04" db="EMBL/GenBank/DDBJ databases">
        <title>Molecular characterization of pseudomonads from Agaricus bisporus reveal novel blotch 2 pathogens in Western Europe.</title>
        <authorList>
            <person name="Taparia T."/>
            <person name="Krijger M."/>
            <person name="Haynes E."/>
            <person name="Elpinstone J.G."/>
            <person name="Noble R."/>
            <person name="Van Der Wolf J."/>
        </authorList>
    </citation>
    <scope>NUCLEOTIDE SEQUENCE [LARGE SCALE GENOMIC DNA]</scope>
    <source>
        <strain evidence="3 4">IPO3738</strain>
    </source>
</reference>
<sequence length="366" mass="37696">MGRVLTLKDVDAAVKGGSVFACGGGGWVEHGLELGRLAVTIGRPELVSLDEVADDAWIATAAAIGAPGGLTDWQMLGVDYVKAVQLVQQELGAPIHGLIVGQNGMSSTLNGWLPSAILGTKVIDAVGDLRAHPTGDMGSLGLASSTAPMIQAAVGGNRKNNAYIELVVKGATAKVSPILRKASDMSGGFIASCRNPIPASYVRQHAALGGISQALGLGEAIIAAGGKGGSAVIDAICSYTGGHILGSGKVTANTLRYTDEAFDVGVVDIGQGSGMCRVHVMNEHMAVDDAQGQRLATYPDVITTLDMQGNPISAGQLKPGMEVVIFHIHHRQIPLSSSVIDPAVYPSVEKTLGIELFSYLDQGARS</sequence>
<accession>A0A7Y7Y874</accession>
<dbReference type="EMBL" id="JACAQE010000013">
    <property type="protein sequence ID" value="NWC18352.1"/>
    <property type="molecule type" value="Genomic_DNA"/>
</dbReference>
<name>A0A7Y7Y874_9PSED</name>
<dbReference type="SUPFAM" id="SSF160991">
    <property type="entry name" value="CV3147-like"/>
    <property type="match status" value="1"/>
</dbReference>
<dbReference type="InterPro" id="IPR027479">
    <property type="entry name" value="S-Me-THD_N_sf"/>
</dbReference>
<evidence type="ECO:0000259" key="2">
    <source>
        <dbReference type="Pfam" id="PF20906"/>
    </source>
</evidence>
<evidence type="ECO:0000313" key="4">
    <source>
        <dbReference type="Proteomes" id="UP000517547"/>
    </source>
</evidence>
<dbReference type="RefSeq" id="WP_017128250.1">
    <property type="nucleotide sequence ID" value="NZ_JACAOR010000018.1"/>
</dbReference>
<dbReference type="Proteomes" id="UP000517547">
    <property type="component" value="Unassembled WGS sequence"/>
</dbReference>
<dbReference type="Gene3D" id="2.40.390.10">
    <property type="entry name" value="CV3147-like"/>
    <property type="match status" value="1"/>
</dbReference>
<gene>
    <name evidence="3" type="ORF">HX845_32200</name>
</gene>
<feature type="domain" description="S-Me-THD N-terminal" evidence="1">
    <location>
        <begin position="9"/>
        <end position="157"/>
    </location>
</feature>
<organism evidence="3 4">
    <name type="scientific">Pseudomonas gingeri</name>
    <dbReference type="NCBI Taxonomy" id="117681"/>
    <lineage>
        <taxon>Bacteria</taxon>
        <taxon>Pseudomonadati</taxon>
        <taxon>Pseudomonadota</taxon>
        <taxon>Gammaproteobacteria</taxon>
        <taxon>Pseudomonadales</taxon>
        <taxon>Pseudomonadaceae</taxon>
        <taxon>Pseudomonas</taxon>
    </lineage>
</organism>
<evidence type="ECO:0000259" key="1">
    <source>
        <dbReference type="Pfam" id="PF06032"/>
    </source>
</evidence>
<dbReference type="Gene3D" id="3.40.1610.10">
    <property type="entry name" value="CV3147-like domain"/>
    <property type="match status" value="1"/>
</dbReference>
<dbReference type="Pfam" id="PF06032">
    <property type="entry name" value="S-Me-THD_N"/>
    <property type="match status" value="1"/>
</dbReference>
<protein>
    <submittedName>
        <fullName evidence="3">DUF917 domain-containing protein</fullName>
    </submittedName>
</protein>
<proteinExistence type="predicted"/>
<dbReference type="GeneID" id="57664457"/>
<comment type="caution">
    <text evidence="3">The sequence shown here is derived from an EMBL/GenBank/DDBJ whole genome shotgun (WGS) entry which is preliminary data.</text>
</comment>
<dbReference type="InterPro" id="IPR010318">
    <property type="entry name" value="S-Me-THD_N"/>
</dbReference>
<feature type="domain" description="S-Me-THD-like C-terminal" evidence="2">
    <location>
        <begin position="175"/>
        <end position="329"/>
    </location>
</feature>
<dbReference type="InterPro" id="IPR024071">
    <property type="entry name" value="S-Me-THD_C_sf"/>
</dbReference>
<dbReference type="InterPro" id="IPR048350">
    <property type="entry name" value="S-Me-THD-like_C"/>
</dbReference>
<dbReference type="AlphaFoldDB" id="A0A7Y7Y874"/>